<dbReference type="NCBIfam" id="TIGR01167">
    <property type="entry name" value="LPXTG_anchor"/>
    <property type="match status" value="1"/>
</dbReference>
<proteinExistence type="predicted"/>
<feature type="signal peptide" evidence="2">
    <location>
        <begin position="1"/>
        <end position="24"/>
    </location>
</feature>
<accession>A0A174AMV6</accession>
<evidence type="ECO:0000313" key="3">
    <source>
        <dbReference type="EMBL" id="CUN88786.1"/>
    </source>
</evidence>
<organism evidence="3 5">
    <name type="scientific">[Ruminococcus] torques</name>
    <dbReference type="NCBI Taxonomy" id="33039"/>
    <lineage>
        <taxon>Bacteria</taxon>
        <taxon>Bacillati</taxon>
        <taxon>Bacillota</taxon>
        <taxon>Clostridia</taxon>
        <taxon>Lachnospirales</taxon>
        <taxon>Lachnospiraceae</taxon>
        <taxon>Mediterraneibacter</taxon>
    </lineage>
</organism>
<dbReference type="RefSeq" id="WP_004847933.1">
    <property type="nucleotide sequence ID" value="NZ_AP028249.1"/>
</dbReference>
<keyword evidence="2" id="KW-0732">Signal</keyword>
<name>A0A174AMV6_9FIRM</name>
<dbReference type="EMBL" id="RCYR01000031">
    <property type="protein sequence ID" value="RYS77739.1"/>
    <property type="molecule type" value="Genomic_DNA"/>
</dbReference>
<evidence type="ECO:0000256" key="1">
    <source>
        <dbReference type="SAM" id="Phobius"/>
    </source>
</evidence>
<protein>
    <submittedName>
        <fullName evidence="4">LPXTG cell wall anchor domain-containing protein</fullName>
    </submittedName>
</protein>
<feature type="transmembrane region" description="Helical" evidence="1">
    <location>
        <begin position="213"/>
        <end position="231"/>
    </location>
</feature>
<evidence type="ECO:0000313" key="6">
    <source>
        <dbReference type="Proteomes" id="UP000292665"/>
    </source>
</evidence>
<sequence>MKKKIMGVILAATLIVSQAVTAFAGSKTSEVVLPNDFAAYYTVTEGTREAFAEAEAVSPQTVDAIIEVNNGSMTLAQLVADMKELLKAEGAAGLKMTEEQVDALAADLGSRTFVTKFFDLEPVNGGIKDDNGDYLVTLSVPAISTAMTEVAFLHFSTDRAAWEVVEASDVDYTNKEITASFKDLSPVAVIAKVDTSADNAIGTSPQTGRFPVSVLWIGAAVILGATGVIVLRKRKEK</sequence>
<feature type="chain" id="PRO_5044549808" evidence="2">
    <location>
        <begin position="25"/>
        <end position="237"/>
    </location>
</feature>
<gene>
    <name evidence="4" type="ORF">EAI93_12050</name>
    <name evidence="3" type="ORF">ERS852456_01061</name>
</gene>
<reference evidence="4 6" key="2">
    <citation type="journal article" date="2019" name="Science, e1252229">
        <title>Invertible promoters mediate bacterial phase variation, antibiotic resistance, and host adaptation in the gut.</title>
        <authorList>
            <person name="Jiang X."/>
            <person name="Hall A.B."/>
            <person name="Arthur T.D."/>
            <person name="Plichta D.R."/>
            <person name="Covington C.T."/>
            <person name="Poyet M."/>
            <person name="Crothers J."/>
            <person name="Moses P.L."/>
            <person name="Tolonen A.C."/>
            <person name="Vlamakis H."/>
            <person name="Alm E.J."/>
            <person name="Xavier R.J."/>
        </authorList>
    </citation>
    <scope>NUCLEOTIDE SEQUENCE [LARGE SCALE GENOMIC DNA]</scope>
    <source>
        <strain evidence="4">Aa_0143</strain>
        <strain evidence="6">aa_0143</strain>
    </source>
</reference>
<keyword evidence="1" id="KW-0812">Transmembrane</keyword>
<keyword evidence="1" id="KW-1133">Transmembrane helix</keyword>
<evidence type="ECO:0000313" key="4">
    <source>
        <dbReference type="EMBL" id="RYS77739.1"/>
    </source>
</evidence>
<evidence type="ECO:0000256" key="2">
    <source>
        <dbReference type="SAM" id="SignalP"/>
    </source>
</evidence>
<dbReference type="Proteomes" id="UP000095787">
    <property type="component" value="Unassembled WGS sequence"/>
</dbReference>
<dbReference type="AlphaFoldDB" id="A0A174AMV6"/>
<reference evidence="3 5" key="1">
    <citation type="submission" date="2015-09" db="EMBL/GenBank/DDBJ databases">
        <authorList>
            <consortium name="Pathogen Informatics"/>
        </authorList>
    </citation>
    <scope>NUCLEOTIDE SEQUENCE [LARGE SCALE GENOMIC DNA]</scope>
    <source>
        <strain evidence="3 5">2789STDY5834841</strain>
    </source>
</reference>
<dbReference type="EMBL" id="CYZO01000011">
    <property type="protein sequence ID" value="CUN88786.1"/>
    <property type="molecule type" value="Genomic_DNA"/>
</dbReference>
<dbReference type="Proteomes" id="UP000292665">
    <property type="component" value="Unassembled WGS sequence"/>
</dbReference>
<evidence type="ECO:0000313" key="5">
    <source>
        <dbReference type="Proteomes" id="UP000095787"/>
    </source>
</evidence>
<dbReference type="GeneID" id="97330046"/>
<keyword evidence="1" id="KW-0472">Membrane</keyword>